<keyword evidence="3" id="KW-1185">Reference proteome</keyword>
<evidence type="ECO:0000313" key="3">
    <source>
        <dbReference type="Proteomes" id="UP000729402"/>
    </source>
</evidence>
<dbReference type="PANTHER" id="PTHR33095:SF130">
    <property type="entry name" value="OS01G0639600 PROTEIN"/>
    <property type="match status" value="1"/>
</dbReference>
<feature type="compositionally biased region" description="Acidic residues" evidence="1">
    <location>
        <begin position="15"/>
        <end position="31"/>
    </location>
</feature>
<dbReference type="AlphaFoldDB" id="A0A8J5W552"/>
<reference evidence="2" key="2">
    <citation type="submission" date="2021-02" db="EMBL/GenBank/DDBJ databases">
        <authorList>
            <person name="Kimball J.A."/>
            <person name="Haas M.W."/>
            <person name="Macchietto M."/>
            <person name="Kono T."/>
            <person name="Duquette J."/>
            <person name="Shao M."/>
        </authorList>
    </citation>
    <scope>NUCLEOTIDE SEQUENCE</scope>
    <source>
        <tissue evidence="2">Fresh leaf tissue</tissue>
    </source>
</reference>
<feature type="compositionally biased region" description="Basic and acidic residues" evidence="1">
    <location>
        <begin position="1"/>
        <end position="10"/>
    </location>
</feature>
<dbReference type="OrthoDB" id="666789at2759"/>
<name>A0A8J5W552_ZIZPA</name>
<dbReference type="Proteomes" id="UP000729402">
    <property type="component" value="Unassembled WGS sequence"/>
</dbReference>
<dbReference type="InterPro" id="IPR012442">
    <property type="entry name" value="DUF1645_plant"/>
</dbReference>
<feature type="region of interest" description="Disordered" evidence="1">
    <location>
        <begin position="171"/>
        <end position="217"/>
    </location>
</feature>
<dbReference type="Pfam" id="PF07816">
    <property type="entry name" value="DUF1645"/>
    <property type="match status" value="1"/>
</dbReference>
<protein>
    <submittedName>
        <fullName evidence="2">Uncharacterized protein</fullName>
    </submittedName>
</protein>
<evidence type="ECO:0000313" key="2">
    <source>
        <dbReference type="EMBL" id="KAG8077344.1"/>
    </source>
</evidence>
<reference evidence="2" key="1">
    <citation type="journal article" date="2021" name="bioRxiv">
        <title>Whole Genome Assembly and Annotation of Northern Wild Rice, Zizania palustris L., Supports a Whole Genome Duplication in the Zizania Genus.</title>
        <authorList>
            <person name="Haas M."/>
            <person name="Kono T."/>
            <person name="Macchietto M."/>
            <person name="Millas R."/>
            <person name="McGilp L."/>
            <person name="Shao M."/>
            <person name="Duquette J."/>
            <person name="Hirsch C.N."/>
            <person name="Kimball J."/>
        </authorList>
    </citation>
    <scope>NUCLEOTIDE SEQUENCE</scope>
    <source>
        <tissue evidence="2">Fresh leaf tissue</tissue>
    </source>
</reference>
<feature type="compositionally biased region" description="Low complexity" evidence="1">
    <location>
        <begin position="90"/>
        <end position="101"/>
    </location>
</feature>
<feature type="region of interest" description="Disordered" evidence="1">
    <location>
        <begin position="1"/>
        <end position="38"/>
    </location>
</feature>
<accession>A0A8J5W552</accession>
<sequence>MEERLRDRSRQPTVEEGEDEALSGEDSDGEFEFPFVGRETDAGGVADELFADGRIRAFYPVFGRVLDDAPVPERRPRPRLGRLFHEESRNSSVGSTSSSSSAATDAADIDGVSPDSYCLWIPGSSPASSPLQSPRKSGSTGSLARWRRISDLVIGRSHSDGKDKFLFLSLPSSPAREHPKAKPTKGGNKPPTEVETITDTAGHRMSNAPKPCTGAARRKTFLPYRQNLIFASRNHQRSF</sequence>
<dbReference type="PANTHER" id="PTHR33095">
    <property type="entry name" value="OS07G0619500 PROTEIN"/>
    <property type="match status" value="1"/>
</dbReference>
<evidence type="ECO:0000256" key="1">
    <source>
        <dbReference type="SAM" id="MobiDB-lite"/>
    </source>
</evidence>
<dbReference type="EMBL" id="JAAALK010000282">
    <property type="protein sequence ID" value="KAG8077344.1"/>
    <property type="molecule type" value="Genomic_DNA"/>
</dbReference>
<organism evidence="2 3">
    <name type="scientific">Zizania palustris</name>
    <name type="common">Northern wild rice</name>
    <dbReference type="NCBI Taxonomy" id="103762"/>
    <lineage>
        <taxon>Eukaryota</taxon>
        <taxon>Viridiplantae</taxon>
        <taxon>Streptophyta</taxon>
        <taxon>Embryophyta</taxon>
        <taxon>Tracheophyta</taxon>
        <taxon>Spermatophyta</taxon>
        <taxon>Magnoliopsida</taxon>
        <taxon>Liliopsida</taxon>
        <taxon>Poales</taxon>
        <taxon>Poaceae</taxon>
        <taxon>BOP clade</taxon>
        <taxon>Oryzoideae</taxon>
        <taxon>Oryzeae</taxon>
        <taxon>Zizaniinae</taxon>
        <taxon>Zizania</taxon>
    </lineage>
</organism>
<comment type="caution">
    <text evidence="2">The sequence shown here is derived from an EMBL/GenBank/DDBJ whole genome shotgun (WGS) entry which is preliminary data.</text>
</comment>
<gene>
    <name evidence="2" type="ORF">GUJ93_ZPchr0007g5749</name>
</gene>
<feature type="region of interest" description="Disordered" evidence="1">
    <location>
        <begin position="68"/>
        <end position="108"/>
    </location>
</feature>
<proteinExistence type="predicted"/>